<feature type="signal peptide" evidence="2">
    <location>
        <begin position="1"/>
        <end position="20"/>
    </location>
</feature>
<feature type="region of interest" description="Disordered" evidence="1">
    <location>
        <begin position="31"/>
        <end position="61"/>
    </location>
</feature>
<feature type="compositionally biased region" description="Low complexity" evidence="1">
    <location>
        <begin position="36"/>
        <end position="52"/>
    </location>
</feature>
<organism evidence="3 4">
    <name type="scientific">Labilithrix luteola</name>
    <dbReference type="NCBI Taxonomy" id="1391654"/>
    <lineage>
        <taxon>Bacteria</taxon>
        <taxon>Pseudomonadati</taxon>
        <taxon>Myxococcota</taxon>
        <taxon>Polyangia</taxon>
        <taxon>Polyangiales</taxon>
        <taxon>Labilitrichaceae</taxon>
        <taxon>Labilithrix</taxon>
    </lineage>
</organism>
<name>A0A0K1PYM1_9BACT</name>
<dbReference type="EMBL" id="CP012333">
    <property type="protein sequence ID" value="AKU98630.1"/>
    <property type="molecule type" value="Genomic_DNA"/>
</dbReference>
<accession>A0A0K1PYM1</accession>
<dbReference type="STRING" id="1391654.AKJ09_05294"/>
<evidence type="ECO:0000313" key="3">
    <source>
        <dbReference type="EMBL" id="AKU98630.1"/>
    </source>
</evidence>
<protein>
    <recommendedName>
        <fullName evidence="5">Cytochrome c domain-containing protein</fullName>
    </recommendedName>
</protein>
<evidence type="ECO:0000256" key="2">
    <source>
        <dbReference type="SAM" id="SignalP"/>
    </source>
</evidence>
<gene>
    <name evidence="3" type="ORF">AKJ09_05294</name>
</gene>
<proteinExistence type="predicted"/>
<dbReference type="Proteomes" id="UP000064967">
    <property type="component" value="Chromosome"/>
</dbReference>
<dbReference type="PROSITE" id="PS51257">
    <property type="entry name" value="PROKAR_LIPOPROTEIN"/>
    <property type="match status" value="1"/>
</dbReference>
<sequence>MSRHSALCAVGGLAFLGLVAIGGCVNDAPSGGAGGDTPTPSDGTPPTSASPDGAVPDQDASDAALPASARFIQMNDVSILLPLAKSVTERDSSMLNAGTLGSDGPLIDRALYEAATGEQAGPLAQVGCSGCTPMLYDNLRVVAVRIDPCFAHTESFHGDDTCRNQLRLVFQALVPNSDADAGTVDAGPSDSFTVVDGGVHAFYSITRSEVIDIANAIVNLRIASGRADDLGPLAPHPIAMSEGLDGAFVRGLYGIIKAHASSNRLVRLARMQSVPNMWLLSQHEIASGVLTRTHIKMLPESDDLLSIFMSGSLADTYMGVIGPPMTQTPDTYDAIMNSQYAVNKTAAERQAAFDATLRIENPHNHTPDTIDCASCHAAGVTRLNVGPKYGLEAKGNPNAFALTSPFVPEADMARTTAPDPMQTPVVTISTQTNIHMFSYIENHPSITPRVINETAVIVDYLNSIPH</sequence>
<evidence type="ECO:0000313" key="4">
    <source>
        <dbReference type="Proteomes" id="UP000064967"/>
    </source>
</evidence>
<keyword evidence="4" id="KW-1185">Reference proteome</keyword>
<evidence type="ECO:0008006" key="5">
    <source>
        <dbReference type="Google" id="ProtNLM"/>
    </source>
</evidence>
<keyword evidence="2" id="KW-0732">Signal</keyword>
<feature type="chain" id="PRO_5005466486" description="Cytochrome c domain-containing protein" evidence="2">
    <location>
        <begin position="21"/>
        <end position="466"/>
    </location>
</feature>
<dbReference type="KEGG" id="llu:AKJ09_05294"/>
<dbReference type="AlphaFoldDB" id="A0A0K1PYM1"/>
<evidence type="ECO:0000256" key="1">
    <source>
        <dbReference type="SAM" id="MobiDB-lite"/>
    </source>
</evidence>
<reference evidence="3 4" key="1">
    <citation type="submission" date="2015-08" db="EMBL/GenBank/DDBJ databases">
        <authorList>
            <person name="Babu N.S."/>
            <person name="Beckwith C.J."/>
            <person name="Beseler K.G."/>
            <person name="Brison A."/>
            <person name="Carone J.V."/>
            <person name="Caskin T.P."/>
            <person name="Diamond M."/>
            <person name="Durham M.E."/>
            <person name="Foxe J.M."/>
            <person name="Go M."/>
            <person name="Henderson B.A."/>
            <person name="Jones I.B."/>
            <person name="McGettigan J.A."/>
            <person name="Micheletti S.J."/>
            <person name="Nasrallah M.E."/>
            <person name="Ortiz D."/>
            <person name="Piller C.R."/>
            <person name="Privatt S.R."/>
            <person name="Schneider S.L."/>
            <person name="Sharp S."/>
            <person name="Smith T.C."/>
            <person name="Stanton J.D."/>
            <person name="Ullery H.E."/>
            <person name="Wilson R.J."/>
            <person name="Serrano M.G."/>
            <person name="Buck G."/>
            <person name="Lee V."/>
            <person name="Wang Y."/>
            <person name="Carvalho R."/>
            <person name="Voegtly L."/>
            <person name="Shi R."/>
            <person name="Duckworth R."/>
            <person name="Johnson A."/>
            <person name="Loviza R."/>
            <person name="Walstead R."/>
            <person name="Shah Z."/>
            <person name="Kiflezghi M."/>
            <person name="Wade K."/>
            <person name="Ball S.L."/>
            <person name="Bradley K.W."/>
            <person name="Asai D.J."/>
            <person name="Bowman C.A."/>
            <person name="Russell D.A."/>
            <person name="Pope W.H."/>
            <person name="Jacobs-Sera D."/>
            <person name="Hendrix R.W."/>
            <person name="Hatfull G.F."/>
        </authorList>
    </citation>
    <scope>NUCLEOTIDE SEQUENCE [LARGE SCALE GENOMIC DNA]</scope>
    <source>
        <strain evidence="3 4">DSM 27648</strain>
    </source>
</reference>